<keyword evidence="4 14" id="KW-0732">Signal</keyword>
<dbReference type="InParanoid" id="A0A4W3I0K8"/>
<dbReference type="GO" id="GO:0050916">
    <property type="term" value="P:sensory perception of sweet taste"/>
    <property type="evidence" value="ECO:0007669"/>
    <property type="project" value="TreeGrafter"/>
</dbReference>
<comment type="subcellular location">
    <subcellularLocation>
        <location evidence="1">Cell membrane</location>
        <topology evidence="1">Multi-pass membrane protein</topology>
    </subcellularLocation>
</comment>
<protein>
    <recommendedName>
        <fullName evidence="12">Taste receptor type 1 member 3</fullName>
    </recommendedName>
</protein>
<keyword evidence="9" id="KW-0325">Glycoprotein</keyword>
<evidence type="ECO:0000256" key="10">
    <source>
        <dbReference type="ARBA" id="ARBA00023224"/>
    </source>
</evidence>
<dbReference type="Gene3D" id="2.10.50.30">
    <property type="entry name" value="GPCR, family 3, nine cysteines domain"/>
    <property type="match status" value="1"/>
</dbReference>
<keyword evidence="3 13" id="KW-0812">Transmembrane</keyword>
<dbReference type="GeneTree" id="ENSGT00940000160679"/>
<evidence type="ECO:0000256" key="7">
    <source>
        <dbReference type="ARBA" id="ARBA00023136"/>
    </source>
</evidence>
<dbReference type="InterPro" id="IPR038550">
    <property type="entry name" value="GPCR_3_9-Cys_sf"/>
</dbReference>
<feature type="chain" id="PRO_5021196162" description="Taste receptor type 1 member 3" evidence="14">
    <location>
        <begin position="19"/>
        <end position="852"/>
    </location>
</feature>
<dbReference type="Pfam" id="PF07562">
    <property type="entry name" value="NCD3G"/>
    <property type="match status" value="1"/>
</dbReference>
<keyword evidence="5 13" id="KW-1133">Transmembrane helix</keyword>
<comment type="similarity">
    <text evidence="11">Belongs to the G-protein coupled receptor 3 family. TAS1R subfamily.</text>
</comment>
<feature type="transmembrane region" description="Helical" evidence="13">
    <location>
        <begin position="789"/>
        <end position="812"/>
    </location>
</feature>
<evidence type="ECO:0000256" key="12">
    <source>
        <dbReference type="ARBA" id="ARBA00040705"/>
    </source>
</evidence>
<dbReference type="AlphaFoldDB" id="A0A4W3I0K8"/>
<keyword evidence="10" id="KW-0807">Transducer</keyword>
<dbReference type="Pfam" id="PF00003">
    <property type="entry name" value="7tm_3"/>
    <property type="match status" value="1"/>
</dbReference>
<dbReference type="Gene3D" id="3.40.50.2300">
    <property type="match status" value="2"/>
</dbReference>
<keyword evidence="6" id="KW-0297">G-protein coupled receptor</keyword>
<proteinExistence type="inferred from homology"/>
<keyword evidence="8" id="KW-0675">Receptor</keyword>
<reference evidence="16" key="5">
    <citation type="submission" date="2025-09" db="UniProtKB">
        <authorList>
            <consortium name="Ensembl"/>
        </authorList>
    </citation>
    <scope>IDENTIFICATION</scope>
</reference>
<dbReference type="GO" id="GO:0004930">
    <property type="term" value="F:G protein-coupled receptor activity"/>
    <property type="evidence" value="ECO:0007669"/>
    <property type="project" value="UniProtKB-KW"/>
</dbReference>
<keyword evidence="2" id="KW-1003">Cell membrane</keyword>
<keyword evidence="17" id="KW-1185">Reference proteome</keyword>
<reference evidence="17" key="3">
    <citation type="journal article" date="2014" name="Nature">
        <title>Elephant shark genome provides unique insights into gnathostome evolution.</title>
        <authorList>
            <consortium name="International Elephant Shark Genome Sequencing Consortium"/>
            <person name="Venkatesh B."/>
            <person name="Lee A.P."/>
            <person name="Ravi V."/>
            <person name="Maurya A.K."/>
            <person name="Lian M.M."/>
            <person name="Swann J.B."/>
            <person name="Ohta Y."/>
            <person name="Flajnik M.F."/>
            <person name="Sutoh Y."/>
            <person name="Kasahara M."/>
            <person name="Hoon S."/>
            <person name="Gangu V."/>
            <person name="Roy S.W."/>
            <person name="Irimia M."/>
            <person name="Korzh V."/>
            <person name="Kondrychyn I."/>
            <person name="Lim Z.W."/>
            <person name="Tay B.H."/>
            <person name="Tohari S."/>
            <person name="Kong K.W."/>
            <person name="Ho S."/>
            <person name="Lorente-Galdos B."/>
            <person name="Quilez J."/>
            <person name="Marques-Bonet T."/>
            <person name="Raney B.J."/>
            <person name="Ingham P.W."/>
            <person name="Tay A."/>
            <person name="Hillier L.W."/>
            <person name="Minx P."/>
            <person name="Boehm T."/>
            <person name="Wilson R.K."/>
            <person name="Brenner S."/>
            <person name="Warren W.C."/>
        </authorList>
    </citation>
    <scope>NUCLEOTIDE SEQUENCE [LARGE SCALE GENOMIC DNA]</scope>
</reference>
<feature type="signal peptide" evidence="14">
    <location>
        <begin position="1"/>
        <end position="18"/>
    </location>
</feature>
<evidence type="ECO:0000256" key="2">
    <source>
        <dbReference type="ARBA" id="ARBA00022475"/>
    </source>
</evidence>
<dbReference type="Ensembl" id="ENSCMIT00000015020.1">
    <property type="protein sequence ID" value="ENSCMIP00000014709.1"/>
    <property type="gene ID" value="ENSCMIG00000007208.1"/>
</dbReference>
<feature type="transmembrane region" description="Helical" evidence="13">
    <location>
        <begin position="764"/>
        <end position="783"/>
    </location>
</feature>
<reference evidence="16" key="4">
    <citation type="submission" date="2025-08" db="UniProtKB">
        <authorList>
            <consortium name="Ensembl"/>
        </authorList>
    </citation>
    <scope>IDENTIFICATION</scope>
</reference>
<dbReference type="FunFam" id="2.10.50.30:FF:000004">
    <property type="entry name" value="Taste receptor type 1 member 3-like protein"/>
    <property type="match status" value="1"/>
</dbReference>
<dbReference type="InterPro" id="IPR028082">
    <property type="entry name" value="Peripla_BP_I"/>
</dbReference>
<dbReference type="PANTHER" id="PTHR24061:SF435">
    <property type="entry name" value="TASTE RECEPTOR TYPE 1 MEMBER 3"/>
    <property type="match status" value="1"/>
</dbReference>
<dbReference type="InterPro" id="IPR001828">
    <property type="entry name" value="ANF_lig-bd_rcpt"/>
</dbReference>
<dbReference type="PRINTS" id="PR00248">
    <property type="entry name" value="GPCRMGR"/>
</dbReference>
<evidence type="ECO:0000256" key="8">
    <source>
        <dbReference type="ARBA" id="ARBA00023170"/>
    </source>
</evidence>
<dbReference type="InterPro" id="IPR017978">
    <property type="entry name" value="GPCR_3_C"/>
</dbReference>
<dbReference type="Pfam" id="PF01094">
    <property type="entry name" value="ANF_receptor"/>
    <property type="match status" value="1"/>
</dbReference>
<evidence type="ECO:0000256" key="4">
    <source>
        <dbReference type="ARBA" id="ARBA00022729"/>
    </source>
</evidence>
<dbReference type="InterPro" id="IPR000337">
    <property type="entry name" value="GPCR_3"/>
</dbReference>
<evidence type="ECO:0000256" key="14">
    <source>
        <dbReference type="SAM" id="SignalP"/>
    </source>
</evidence>
<reference evidence="17" key="1">
    <citation type="journal article" date="2006" name="Science">
        <title>Ancient noncoding elements conserved in the human genome.</title>
        <authorList>
            <person name="Venkatesh B."/>
            <person name="Kirkness E.F."/>
            <person name="Loh Y.H."/>
            <person name="Halpern A.L."/>
            <person name="Lee A.P."/>
            <person name="Johnson J."/>
            <person name="Dandona N."/>
            <person name="Viswanathan L.D."/>
            <person name="Tay A."/>
            <person name="Venter J.C."/>
            <person name="Strausberg R.L."/>
            <person name="Brenner S."/>
        </authorList>
    </citation>
    <scope>NUCLEOTIDE SEQUENCE [LARGE SCALE GENOMIC DNA]</scope>
</reference>
<evidence type="ECO:0000256" key="13">
    <source>
        <dbReference type="SAM" id="Phobius"/>
    </source>
</evidence>
<feature type="transmembrane region" description="Helical" evidence="13">
    <location>
        <begin position="731"/>
        <end position="752"/>
    </location>
</feature>
<keyword evidence="7 13" id="KW-0472">Membrane</keyword>
<dbReference type="GO" id="GO:0005886">
    <property type="term" value="C:plasma membrane"/>
    <property type="evidence" value="ECO:0007669"/>
    <property type="project" value="UniProtKB-SubCell"/>
</dbReference>
<accession>A0A4W3I0K8</accession>
<name>A0A4W3I0K8_CALMI</name>
<dbReference type="SUPFAM" id="SSF53822">
    <property type="entry name" value="Periplasmic binding protein-like I"/>
    <property type="match status" value="1"/>
</dbReference>
<sequence>MSPLRLLTLLGLIPCGCSHPKTQGLGVTMAHFSLPGHYTLGGFFPIYSVAVNLANRTRPEPFLCSSGCRFSLDGYEWALAMTFAIDEINNASSLLPGVTLGYEIYNSCHDFLVAVQPTMRFMSGADNSIAVLQDYTRYQSTAIAIIGPATSDLAIILGTVFGLMLIPQISYGASSETLSNKDLFPSFLRTIPSDKNQAEGMVALVKTFGWNWIAVVGSDDEYGRQGIELFSVRAAVEGICIAHIHLVPSYNSVSSVELKMATIIGHIQQSQVNVIVLFSNEKVALTLLRYALKHNITDKVWIGSEAWVTSNVMVHTPGLGNVGTVIGFVIQSSTMPGFQQYISNLLTAMDRQQSSVHTHSPTISLCFSCLNVSAESLIKRLDYLEKRQSFNVYTAVYSVAHALHQLLGCDSGGCRDSPRPYPWQVQVAFEVGNRSIQFDNNGNPKTSYEIILWKVSVEKLLLSVIGSYSGSLDISPSHIDWHTETEEVSTQNPSLVPESYCSKDCVRGQMKKAKGLHSCCSECIDCPEDTFQNASGWFSIQCINCHYEEWSPARSSACFPRSPQYLAWSSPMVVLLLLLVSLSLALTGLMTYLFVCHSGTPMVKASGGRRTFGTLTSLAMASCSSFLYLGEPTEHTCKIQQPVTSMCLSFCMSTLLGESLQILLTLELGSLTKGCLGVLKHRGNQLVVLLSLVIQVSLCYWWLTTPGPFLIKLRESNKLLLFCKNHEETSFWLMLAHSGFQSLSCFMCTFLIQNPANTYKLARDISLAMLLYFLAWVAFIPTYSAVSSIYAPVVEVFTVLGSTFGILGAYFVPKCWIIHFKPHCNTEAYFQVYKQEPPTSMSNEKEKGVDSL</sequence>
<feature type="transmembrane region" description="Helical" evidence="13">
    <location>
        <begin position="686"/>
        <end position="703"/>
    </location>
</feature>
<reference evidence="17" key="2">
    <citation type="journal article" date="2007" name="PLoS Biol.">
        <title>Survey sequencing and comparative analysis of the elephant shark (Callorhinchus milii) genome.</title>
        <authorList>
            <person name="Venkatesh B."/>
            <person name="Kirkness E.F."/>
            <person name="Loh Y.H."/>
            <person name="Halpern A.L."/>
            <person name="Lee A.P."/>
            <person name="Johnson J."/>
            <person name="Dandona N."/>
            <person name="Viswanathan L.D."/>
            <person name="Tay A."/>
            <person name="Venter J.C."/>
            <person name="Strausberg R.L."/>
            <person name="Brenner S."/>
        </authorList>
    </citation>
    <scope>NUCLEOTIDE SEQUENCE [LARGE SCALE GENOMIC DNA]</scope>
</reference>
<evidence type="ECO:0000256" key="6">
    <source>
        <dbReference type="ARBA" id="ARBA00023040"/>
    </source>
</evidence>
<evidence type="ECO:0000256" key="11">
    <source>
        <dbReference type="ARBA" id="ARBA00038492"/>
    </source>
</evidence>
<dbReference type="InterPro" id="IPR011500">
    <property type="entry name" value="GPCR_3_9-Cys_dom"/>
</dbReference>
<evidence type="ECO:0000256" key="1">
    <source>
        <dbReference type="ARBA" id="ARBA00004651"/>
    </source>
</evidence>
<feature type="domain" description="G-protein coupled receptors family 3 profile" evidence="15">
    <location>
        <begin position="572"/>
        <end position="834"/>
    </location>
</feature>
<dbReference type="GO" id="GO:0050917">
    <property type="term" value="P:sensory perception of umami taste"/>
    <property type="evidence" value="ECO:0007669"/>
    <property type="project" value="TreeGrafter"/>
</dbReference>
<evidence type="ECO:0000256" key="5">
    <source>
        <dbReference type="ARBA" id="ARBA00022989"/>
    </source>
</evidence>
<evidence type="ECO:0000313" key="16">
    <source>
        <dbReference type="Ensembl" id="ENSCMIP00000014709.1"/>
    </source>
</evidence>
<feature type="transmembrane region" description="Helical" evidence="13">
    <location>
        <begin position="565"/>
        <end position="590"/>
    </location>
</feature>
<gene>
    <name evidence="16" type="primary">LOC121850717</name>
</gene>
<dbReference type="OMA" id="FHLCCYD"/>
<dbReference type="Proteomes" id="UP000314986">
    <property type="component" value="Unassembled WGS sequence"/>
</dbReference>
<dbReference type="FunFam" id="3.40.50.2300:FF:000016">
    <property type="entry name" value="Taste 1 receptor member 2"/>
    <property type="match status" value="1"/>
</dbReference>
<dbReference type="PANTHER" id="PTHR24061">
    <property type="entry name" value="CALCIUM-SENSING RECEPTOR-RELATED"/>
    <property type="match status" value="1"/>
</dbReference>
<organism evidence="16 17">
    <name type="scientific">Callorhinchus milii</name>
    <name type="common">Ghost shark</name>
    <dbReference type="NCBI Taxonomy" id="7868"/>
    <lineage>
        <taxon>Eukaryota</taxon>
        <taxon>Metazoa</taxon>
        <taxon>Chordata</taxon>
        <taxon>Craniata</taxon>
        <taxon>Vertebrata</taxon>
        <taxon>Chondrichthyes</taxon>
        <taxon>Holocephali</taxon>
        <taxon>Chimaeriformes</taxon>
        <taxon>Callorhinchidae</taxon>
        <taxon>Callorhinchus</taxon>
    </lineage>
</organism>
<evidence type="ECO:0000256" key="9">
    <source>
        <dbReference type="ARBA" id="ARBA00023180"/>
    </source>
</evidence>
<dbReference type="PRINTS" id="PR00592">
    <property type="entry name" value="CASENSINGR"/>
</dbReference>
<dbReference type="InterPro" id="IPR000068">
    <property type="entry name" value="GPCR_3_Ca_sens_rcpt-rel"/>
</dbReference>
<dbReference type="PROSITE" id="PS50259">
    <property type="entry name" value="G_PROTEIN_RECEP_F3_4"/>
    <property type="match status" value="1"/>
</dbReference>
<evidence type="ECO:0000256" key="3">
    <source>
        <dbReference type="ARBA" id="ARBA00022692"/>
    </source>
</evidence>
<evidence type="ECO:0000313" key="17">
    <source>
        <dbReference type="Proteomes" id="UP000314986"/>
    </source>
</evidence>
<evidence type="ECO:0000259" key="15">
    <source>
        <dbReference type="PROSITE" id="PS50259"/>
    </source>
</evidence>